<feature type="active site" description="Proton donor" evidence="4">
    <location>
        <position position="106"/>
    </location>
</feature>
<dbReference type="EC" id="2.1.2.2" evidence="4"/>
<dbReference type="InterPro" id="IPR004607">
    <property type="entry name" value="GART"/>
</dbReference>
<dbReference type="CDD" id="cd08645">
    <property type="entry name" value="FMT_core_GART"/>
    <property type="match status" value="1"/>
</dbReference>
<feature type="site" description="Raises pKa of active site His" evidence="4">
    <location>
        <position position="147"/>
    </location>
</feature>
<proteinExistence type="inferred from homology"/>
<dbReference type="InterPro" id="IPR036477">
    <property type="entry name" value="Formyl_transf_N_sf"/>
</dbReference>
<evidence type="ECO:0000313" key="7">
    <source>
        <dbReference type="Proteomes" id="UP000563151"/>
    </source>
</evidence>
<keyword evidence="2 4" id="KW-0808">Transferase</keyword>
<dbReference type="GO" id="GO:0005829">
    <property type="term" value="C:cytosol"/>
    <property type="evidence" value="ECO:0007669"/>
    <property type="project" value="TreeGrafter"/>
</dbReference>
<accession>A0A923J2R4</accession>
<feature type="binding site" evidence="4">
    <location>
        <position position="104"/>
    </location>
    <ligand>
        <name>(6R)-10-formyltetrahydrofolate</name>
        <dbReference type="ChEBI" id="CHEBI:195366"/>
    </ligand>
</feature>
<dbReference type="InterPro" id="IPR002376">
    <property type="entry name" value="Formyl_transf_N"/>
</dbReference>
<comment type="catalytic activity">
    <reaction evidence="4">
        <text>N(1)-(5-phospho-beta-D-ribosyl)glycinamide + (6R)-10-formyltetrahydrofolate = N(2)-formyl-N(1)-(5-phospho-beta-D-ribosyl)glycinamide + (6S)-5,6,7,8-tetrahydrofolate + H(+)</text>
        <dbReference type="Rhea" id="RHEA:15053"/>
        <dbReference type="ChEBI" id="CHEBI:15378"/>
        <dbReference type="ChEBI" id="CHEBI:57453"/>
        <dbReference type="ChEBI" id="CHEBI:143788"/>
        <dbReference type="ChEBI" id="CHEBI:147286"/>
        <dbReference type="ChEBI" id="CHEBI:195366"/>
        <dbReference type="EC" id="2.1.2.2"/>
    </reaction>
</comment>
<dbReference type="PANTHER" id="PTHR43369">
    <property type="entry name" value="PHOSPHORIBOSYLGLYCINAMIDE FORMYLTRANSFERASE"/>
    <property type="match status" value="1"/>
</dbReference>
<evidence type="ECO:0000256" key="3">
    <source>
        <dbReference type="ARBA" id="ARBA00022755"/>
    </source>
</evidence>
<dbReference type="GO" id="GO:0006189">
    <property type="term" value="P:'de novo' IMP biosynthetic process"/>
    <property type="evidence" value="ECO:0007669"/>
    <property type="project" value="UniProtKB-UniRule"/>
</dbReference>
<evidence type="ECO:0000313" key="6">
    <source>
        <dbReference type="EMBL" id="MBC2399040.1"/>
    </source>
</evidence>
<keyword evidence="3 4" id="KW-0658">Purine biosynthesis</keyword>
<dbReference type="SUPFAM" id="SSF53328">
    <property type="entry name" value="Formyltransferase"/>
    <property type="match status" value="1"/>
</dbReference>
<dbReference type="Proteomes" id="UP000563151">
    <property type="component" value="Unassembled WGS sequence"/>
</dbReference>
<dbReference type="Pfam" id="PF00551">
    <property type="entry name" value="Formyl_trans_N"/>
    <property type="match status" value="1"/>
</dbReference>
<protein>
    <recommendedName>
        <fullName evidence="4">Phosphoribosylglycinamide formyltransferase</fullName>
        <ecNumber evidence="4">2.1.2.2</ecNumber>
    </recommendedName>
    <alternativeName>
        <fullName evidence="4">5'-phosphoribosylglycinamide transformylase</fullName>
    </alternativeName>
    <alternativeName>
        <fullName evidence="4">GAR transformylase</fullName>
        <shortName evidence="4">GART</shortName>
    </alternativeName>
</protein>
<dbReference type="EMBL" id="JAAZWO010000021">
    <property type="protein sequence ID" value="MBC2399040.1"/>
    <property type="molecule type" value="Genomic_DNA"/>
</dbReference>
<name>A0A923J2R4_CLOTT</name>
<comment type="pathway">
    <text evidence="1 4">Purine metabolism; IMP biosynthesis via de novo pathway; N(2)-formyl-N(1)-(5-phospho-D-ribosyl)glycinamide from N(1)-(5-phospho-D-ribosyl)glycinamide (10-formyl THF route): step 1/1.</text>
</comment>
<dbReference type="PANTHER" id="PTHR43369:SF2">
    <property type="entry name" value="PHOSPHORIBOSYLGLYCINAMIDE FORMYLTRANSFERASE"/>
    <property type="match status" value="1"/>
</dbReference>
<dbReference type="HAMAP" id="MF_01930">
    <property type="entry name" value="PurN"/>
    <property type="match status" value="1"/>
</dbReference>
<keyword evidence="7" id="KW-1185">Reference proteome</keyword>
<comment type="caution">
    <text evidence="6">The sequence shown here is derived from an EMBL/GenBank/DDBJ whole genome shotgun (WGS) entry which is preliminary data.</text>
</comment>
<gene>
    <name evidence="4" type="primary">purN</name>
    <name evidence="6" type="ORF">HGG79_14835</name>
</gene>
<dbReference type="RefSeq" id="WP_035150483.1">
    <property type="nucleotide sequence ID" value="NZ_JAAZWO010000021.1"/>
</dbReference>
<dbReference type="AlphaFoldDB" id="A0A923J2R4"/>
<dbReference type="GO" id="GO:0004644">
    <property type="term" value="F:phosphoribosylglycinamide formyltransferase activity"/>
    <property type="evidence" value="ECO:0007669"/>
    <property type="project" value="UniProtKB-UniRule"/>
</dbReference>
<sequence>MFKIAVLVSGGGTNLQSIIDSINSGYLNCSIEMVISDRKDVYALKRAKDNNIKTYVLERNIYKESISDEILKIIEGKVDIIVLAGWLSHLKGNIIDTFQNRIINIHPSLIPSFSGKGMYGIKVHEKAVEYGVKISGCTVHIVDSGMDTGPIILQRAVPVLPEDTAESLQKRVLLEEHVALPEAIKYFIENKIEIINRKVIINS</sequence>
<comment type="similarity">
    <text evidence="4">Belongs to the GART family.</text>
</comment>
<feature type="binding site" evidence="4">
    <location>
        <position position="63"/>
    </location>
    <ligand>
        <name>(6R)-10-formyltetrahydrofolate</name>
        <dbReference type="ChEBI" id="CHEBI:195366"/>
    </ligand>
</feature>
<feature type="domain" description="Formyl transferase N-terminal" evidence="5">
    <location>
        <begin position="3"/>
        <end position="184"/>
    </location>
</feature>
<evidence type="ECO:0000259" key="5">
    <source>
        <dbReference type="Pfam" id="PF00551"/>
    </source>
</evidence>
<dbReference type="NCBIfam" id="TIGR00639">
    <property type="entry name" value="PurN"/>
    <property type="match status" value="1"/>
</dbReference>
<comment type="caution">
    <text evidence="4">Lacks conserved residue(s) required for the propagation of feature annotation.</text>
</comment>
<evidence type="ECO:0000256" key="4">
    <source>
        <dbReference type="HAMAP-Rule" id="MF_01930"/>
    </source>
</evidence>
<feature type="binding site" evidence="4">
    <location>
        <begin position="12"/>
        <end position="14"/>
    </location>
    <ligand>
        <name>N(1)-(5-phospho-beta-D-ribosyl)glycinamide</name>
        <dbReference type="ChEBI" id="CHEBI:143788"/>
    </ligand>
</feature>
<evidence type="ECO:0000256" key="2">
    <source>
        <dbReference type="ARBA" id="ARBA00022679"/>
    </source>
</evidence>
<reference evidence="6 7" key="1">
    <citation type="submission" date="2020-04" db="EMBL/GenBank/DDBJ databases">
        <title>Genomic insights into acetone-butanol-ethanol (ABE) fermentation by sequencing solventogenic clostridia strains.</title>
        <authorList>
            <person name="Brown S."/>
        </authorList>
    </citation>
    <scope>NUCLEOTIDE SEQUENCE [LARGE SCALE GENOMIC DNA]</scope>
    <source>
        <strain evidence="6 7">DJ011</strain>
    </source>
</reference>
<dbReference type="Gene3D" id="3.40.50.170">
    <property type="entry name" value="Formyl transferase, N-terminal domain"/>
    <property type="match status" value="1"/>
</dbReference>
<evidence type="ECO:0000256" key="1">
    <source>
        <dbReference type="ARBA" id="ARBA00005054"/>
    </source>
</evidence>
<comment type="function">
    <text evidence="4">Catalyzes the transfer of a formyl group from 10-formyltetrahydrofolate to 5-phospho-ribosyl-glycinamide (GAR), producing 5-phospho-ribosyl-N-formylglycinamide (FGAR) and tetrahydrofolate.</text>
</comment>
<organism evidence="6 7">
    <name type="scientific">Clostridium tetanomorphum</name>
    <dbReference type="NCBI Taxonomy" id="1553"/>
    <lineage>
        <taxon>Bacteria</taxon>
        <taxon>Bacillati</taxon>
        <taxon>Bacillota</taxon>
        <taxon>Clostridia</taxon>
        <taxon>Eubacteriales</taxon>
        <taxon>Clostridiaceae</taxon>
        <taxon>Clostridium</taxon>
    </lineage>
</organism>